<dbReference type="EMBL" id="QGKV02001507">
    <property type="protein sequence ID" value="KAF3531904.1"/>
    <property type="molecule type" value="Genomic_DNA"/>
</dbReference>
<dbReference type="Pfam" id="PF00450">
    <property type="entry name" value="Peptidase_S10"/>
    <property type="match status" value="1"/>
</dbReference>
<gene>
    <name evidence="2" type="ORF">DY000_02043362</name>
</gene>
<dbReference type="PANTHER" id="PTHR11802">
    <property type="entry name" value="SERINE PROTEASE FAMILY S10 SERINE CARBOXYPEPTIDASE"/>
    <property type="match status" value="1"/>
</dbReference>
<comment type="similarity">
    <text evidence="1">Belongs to the peptidase S10 family.</text>
</comment>
<sequence length="149" mass="17486">MSVQSNCWANDESVRRALHVEKGSMGEWLRCYREIPYKFDIRSSVPYHKNNSIQGYRSLIFSGDHDMYVPFLATQDWIRSLNYSIIDDWRPWMIHNQVAGYTRTYANNMTFATVKASLTCSYYGGGHTMVYKPEECSVMFERWINGQPL</sequence>
<evidence type="ECO:0000256" key="1">
    <source>
        <dbReference type="ARBA" id="ARBA00009431"/>
    </source>
</evidence>
<proteinExistence type="inferred from homology"/>
<dbReference type="InterPro" id="IPR001563">
    <property type="entry name" value="Peptidase_S10"/>
</dbReference>
<organism evidence="2 3">
    <name type="scientific">Brassica cretica</name>
    <name type="common">Mustard</name>
    <dbReference type="NCBI Taxonomy" id="69181"/>
    <lineage>
        <taxon>Eukaryota</taxon>
        <taxon>Viridiplantae</taxon>
        <taxon>Streptophyta</taxon>
        <taxon>Embryophyta</taxon>
        <taxon>Tracheophyta</taxon>
        <taxon>Spermatophyta</taxon>
        <taxon>Magnoliopsida</taxon>
        <taxon>eudicotyledons</taxon>
        <taxon>Gunneridae</taxon>
        <taxon>Pentapetalae</taxon>
        <taxon>rosids</taxon>
        <taxon>malvids</taxon>
        <taxon>Brassicales</taxon>
        <taxon>Brassicaceae</taxon>
        <taxon>Brassiceae</taxon>
        <taxon>Brassica</taxon>
    </lineage>
</organism>
<name>A0ABQ7BI42_BRACR</name>
<comment type="caution">
    <text evidence="2">The sequence shown here is derived from an EMBL/GenBank/DDBJ whole genome shotgun (WGS) entry which is preliminary data.</text>
</comment>
<keyword evidence="3" id="KW-1185">Reference proteome</keyword>
<accession>A0ABQ7BI42</accession>
<evidence type="ECO:0000313" key="2">
    <source>
        <dbReference type="EMBL" id="KAF3531904.1"/>
    </source>
</evidence>
<protein>
    <submittedName>
        <fullName evidence="2">Uncharacterized protein</fullName>
    </submittedName>
</protein>
<dbReference type="PANTHER" id="PTHR11802:SF352">
    <property type="entry name" value="SERINE CARBOXYPEPTIDASE-LIKE 7"/>
    <property type="match status" value="1"/>
</dbReference>
<reference evidence="2 3" key="1">
    <citation type="journal article" date="2020" name="BMC Genomics">
        <title>Intraspecific diversification of the crop wild relative Brassica cretica Lam. using demographic model selection.</title>
        <authorList>
            <person name="Kioukis A."/>
            <person name="Michalopoulou V.A."/>
            <person name="Briers L."/>
            <person name="Pirintsos S."/>
            <person name="Studholme D.J."/>
            <person name="Pavlidis P."/>
            <person name="Sarris P.F."/>
        </authorList>
    </citation>
    <scope>NUCLEOTIDE SEQUENCE [LARGE SCALE GENOMIC DNA]</scope>
    <source>
        <strain evidence="3">cv. PFS-1207/04</strain>
    </source>
</reference>
<dbReference type="Gene3D" id="3.40.50.1820">
    <property type="entry name" value="alpha/beta hydrolase"/>
    <property type="match status" value="1"/>
</dbReference>
<dbReference type="InterPro" id="IPR029058">
    <property type="entry name" value="AB_hydrolase_fold"/>
</dbReference>
<dbReference type="SUPFAM" id="SSF53474">
    <property type="entry name" value="alpha/beta-Hydrolases"/>
    <property type="match status" value="1"/>
</dbReference>
<evidence type="ECO:0000313" key="3">
    <source>
        <dbReference type="Proteomes" id="UP000266723"/>
    </source>
</evidence>
<dbReference type="Proteomes" id="UP000266723">
    <property type="component" value="Unassembled WGS sequence"/>
</dbReference>